<dbReference type="Pfam" id="PF05227">
    <property type="entry name" value="CHASE3"/>
    <property type="match status" value="1"/>
</dbReference>
<feature type="transmembrane region" description="Helical" evidence="12">
    <location>
        <begin position="43"/>
        <end position="66"/>
    </location>
</feature>
<dbReference type="PANTHER" id="PTHR43547">
    <property type="entry name" value="TWO-COMPONENT HISTIDINE KINASE"/>
    <property type="match status" value="1"/>
</dbReference>
<gene>
    <name evidence="15" type="ORF">FHX74_002431</name>
</gene>
<feature type="transmembrane region" description="Helical" evidence="12">
    <location>
        <begin position="196"/>
        <end position="218"/>
    </location>
</feature>
<evidence type="ECO:0000256" key="6">
    <source>
        <dbReference type="ARBA" id="ARBA00022679"/>
    </source>
</evidence>
<dbReference type="Proteomes" id="UP000523079">
    <property type="component" value="Unassembled WGS sequence"/>
</dbReference>
<evidence type="ECO:0000313" key="16">
    <source>
        <dbReference type="Proteomes" id="UP000523079"/>
    </source>
</evidence>
<dbReference type="Pfam" id="PF02518">
    <property type="entry name" value="HATPase_c"/>
    <property type="match status" value="1"/>
</dbReference>
<dbReference type="Gene3D" id="1.10.287.130">
    <property type="match status" value="1"/>
</dbReference>
<evidence type="ECO:0000256" key="2">
    <source>
        <dbReference type="ARBA" id="ARBA00001968"/>
    </source>
</evidence>
<dbReference type="EC" id="2.7.13.3" evidence="4"/>
<evidence type="ECO:0000256" key="5">
    <source>
        <dbReference type="ARBA" id="ARBA00022553"/>
    </source>
</evidence>
<dbReference type="SMART" id="SM00388">
    <property type="entry name" value="HisKA"/>
    <property type="match status" value="1"/>
</dbReference>
<dbReference type="GO" id="GO:0005886">
    <property type="term" value="C:plasma membrane"/>
    <property type="evidence" value="ECO:0007669"/>
    <property type="project" value="UniProtKB-SubCell"/>
</dbReference>
<keyword evidence="8 15" id="KW-0418">Kinase</keyword>
<keyword evidence="9 12" id="KW-1133">Transmembrane helix</keyword>
<evidence type="ECO:0000256" key="3">
    <source>
        <dbReference type="ARBA" id="ARBA00004236"/>
    </source>
</evidence>
<comment type="catalytic activity">
    <reaction evidence="1">
        <text>ATP + protein L-histidine = ADP + protein N-phospho-L-histidine.</text>
        <dbReference type="EC" id="2.7.13.3"/>
    </reaction>
</comment>
<dbReference type="RefSeq" id="WP_182560348.1">
    <property type="nucleotide sequence ID" value="NZ_JACGWT010000003.1"/>
</dbReference>
<evidence type="ECO:0000313" key="15">
    <source>
        <dbReference type="EMBL" id="MBA8794812.1"/>
    </source>
</evidence>
<evidence type="ECO:0000256" key="11">
    <source>
        <dbReference type="ARBA" id="ARBA00023136"/>
    </source>
</evidence>
<dbReference type="PROSITE" id="PS50885">
    <property type="entry name" value="HAMP"/>
    <property type="match status" value="1"/>
</dbReference>
<comment type="cofactor">
    <cofactor evidence="2">
        <name>a divalent metal cation</name>
        <dbReference type="ChEBI" id="CHEBI:60240"/>
    </cofactor>
</comment>
<evidence type="ECO:0000256" key="4">
    <source>
        <dbReference type="ARBA" id="ARBA00012438"/>
    </source>
</evidence>
<evidence type="ECO:0000259" key="14">
    <source>
        <dbReference type="PROSITE" id="PS50885"/>
    </source>
</evidence>
<dbReference type="SUPFAM" id="SSF55781">
    <property type="entry name" value="GAF domain-like"/>
    <property type="match status" value="1"/>
</dbReference>
<dbReference type="GO" id="GO:0000155">
    <property type="term" value="F:phosphorelay sensor kinase activity"/>
    <property type="evidence" value="ECO:0007669"/>
    <property type="project" value="InterPro"/>
</dbReference>
<dbReference type="InterPro" id="IPR036890">
    <property type="entry name" value="HATPase_C_sf"/>
</dbReference>
<evidence type="ECO:0000256" key="12">
    <source>
        <dbReference type="SAM" id="Phobius"/>
    </source>
</evidence>
<sequence>MTTIPRPWLRARPAAKPTALAAERAPAPPRSIRTKIDAIIRSALITLVLLSVTGLGAIGVLTVVLVQLTHDVGPAERANMTVRQRMTDSETSLRAYQLTRDPIFLQTWQNAQQPLQEALATLRTKVGDEPGVADLVARQETLVTQWLRYTAPIASNPAALTDAPSQATAKSYFDAFRGGNAQVGVWLANDRETLTTVALVVAALSAAAFIAVVVHGATRGLRPARRARSGVAPPLEDLHRVVTRLHDGDRSARADPHAGVLEIRAVAEAVNDLAELQQRSEQRIADELRLTAFERDWAVGLHSLDGLPQLLAERAAALAGAMGASAVFVRTLDNEGEDGLTIIHPPMPVEQRAPSTLVRAVFEVAQLCWRLQEPLTFYASTAKQAPDTNRQVLTTDRLVPVALQHRMLDYVATLGADSILFAAFGAADRPLGYVGLVRPVGSPVWADTELTAIQRMARDVGRAVALERAYRREQRLVSELQALDTQKNAFVSMISHELRTPLASISGHLEIVRAGDLGVIEPLVDRSLEAIERNARRLTTLIGDLLLLSRIEEGERPVTMVPVDLGPVIEECAATLRHQAQRAGVAFDLVLPDRPAPTLGDPQEIERVFDNLISNAVKFSPSGSRVRIGLEVTETDAVITVTDHGLGISVEDQGALFTRFFRSTNPAALNIPGTGLGLAISKIIVERHRGRIAVDSALGRGTTMTVTLPLRLPAAVGAAR</sequence>
<feature type="domain" description="Histidine kinase" evidence="13">
    <location>
        <begin position="493"/>
        <end position="712"/>
    </location>
</feature>
<protein>
    <recommendedName>
        <fullName evidence="4">histidine kinase</fullName>
        <ecNumber evidence="4">2.7.13.3</ecNumber>
    </recommendedName>
</protein>
<dbReference type="FunFam" id="1.10.287.130:FF:000001">
    <property type="entry name" value="Two-component sensor histidine kinase"/>
    <property type="match status" value="1"/>
</dbReference>
<dbReference type="InterPro" id="IPR007891">
    <property type="entry name" value="CHASE3"/>
</dbReference>
<evidence type="ECO:0000259" key="13">
    <source>
        <dbReference type="PROSITE" id="PS50109"/>
    </source>
</evidence>
<dbReference type="CDD" id="cd00082">
    <property type="entry name" value="HisKA"/>
    <property type="match status" value="1"/>
</dbReference>
<evidence type="ECO:0000256" key="9">
    <source>
        <dbReference type="ARBA" id="ARBA00022989"/>
    </source>
</evidence>
<dbReference type="Gene3D" id="3.30.565.10">
    <property type="entry name" value="Histidine kinase-like ATPase, C-terminal domain"/>
    <property type="match status" value="1"/>
</dbReference>
<keyword evidence="7 12" id="KW-0812">Transmembrane</keyword>
<feature type="domain" description="HAMP" evidence="14">
    <location>
        <begin position="234"/>
        <end position="282"/>
    </location>
</feature>
<dbReference type="InterPro" id="IPR036097">
    <property type="entry name" value="HisK_dim/P_sf"/>
</dbReference>
<evidence type="ECO:0000256" key="10">
    <source>
        <dbReference type="ARBA" id="ARBA00023012"/>
    </source>
</evidence>
<keyword evidence="11 12" id="KW-0472">Membrane</keyword>
<dbReference type="InterPro" id="IPR003594">
    <property type="entry name" value="HATPase_dom"/>
</dbReference>
<dbReference type="InterPro" id="IPR003660">
    <property type="entry name" value="HAMP_dom"/>
</dbReference>
<organism evidence="15 16">
    <name type="scientific">Microlunatus kandeliicorticis</name>
    <dbReference type="NCBI Taxonomy" id="1759536"/>
    <lineage>
        <taxon>Bacteria</taxon>
        <taxon>Bacillati</taxon>
        <taxon>Actinomycetota</taxon>
        <taxon>Actinomycetes</taxon>
        <taxon>Propionibacteriales</taxon>
        <taxon>Propionibacteriaceae</taxon>
        <taxon>Microlunatus</taxon>
    </lineage>
</organism>
<keyword evidence="5" id="KW-0597">Phosphoprotein</keyword>
<name>A0A7W3IT65_9ACTN</name>
<dbReference type="InterPro" id="IPR005467">
    <property type="entry name" value="His_kinase_dom"/>
</dbReference>
<dbReference type="AlphaFoldDB" id="A0A7W3IT65"/>
<evidence type="ECO:0000256" key="1">
    <source>
        <dbReference type="ARBA" id="ARBA00000085"/>
    </source>
</evidence>
<dbReference type="InterPro" id="IPR003661">
    <property type="entry name" value="HisK_dim/P_dom"/>
</dbReference>
<dbReference type="PANTHER" id="PTHR43547:SF2">
    <property type="entry name" value="HYBRID SIGNAL TRANSDUCTION HISTIDINE KINASE C"/>
    <property type="match status" value="1"/>
</dbReference>
<proteinExistence type="predicted"/>
<reference evidence="15 16" key="1">
    <citation type="submission" date="2020-07" db="EMBL/GenBank/DDBJ databases">
        <title>Sequencing the genomes of 1000 actinobacteria strains.</title>
        <authorList>
            <person name="Klenk H.-P."/>
        </authorList>
    </citation>
    <scope>NUCLEOTIDE SEQUENCE [LARGE SCALE GENOMIC DNA]</scope>
    <source>
        <strain evidence="15 16">DSM 100723</strain>
    </source>
</reference>
<dbReference type="SUPFAM" id="SSF55874">
    <property type="entry name" value="ATPase domain of HSP90 chaperone/DNA topoisomerase II/histidine kinase"/>
    <property type="match status" value="1"/>
</dbReference>
<dbReference type="SUPFAM" id="SSF47384">
    <property type="entry name" value="Homodimeric domain of signal transducing histidine kinase"/>
    <property type="match status" value="1"/>
</dbReference>
<dbReference type="FunFam" id="3.30.565.10:FF:000006">
    <property type="entry name" value="Sensor histidine kinase WalK"/>
    <property type="match status" value="1"/>
</dbReference>
<evidence type="ECO:0000256" key="7">
    <source>
        <dbReference type="ARBA" id="ARBA00022692"/>
    </source>
</evidence>
<keyword evidence="16" id="KW-1185">Reference proteome</keyword>
<dbReference type="GO" id="GO:0005509">
    <property type="term" value="F:calcium ion binding"/>
    <property type="evidence" value="ECO:0007669"/>
    <property type="project" value="UniProtKB-ARBA"/>
</dbReference>
<comment type="caution">
    <text evidence="15">The sequence shown here is derived from an EMBL/GenBank/DDBJ whole genome shotgun (WGS) entry which is preliminary data.</text>
</comment>
<accession>A0A7W3IT65</accession>
<keyword evidence="6" id="KW-0808">Transferase</keyword>
<dbReference type="PROSITE" id="PS50109">
    <property type="entry name" value="HIS_KIN"/>
    <property type="match status" value="1"/>
</dbReference>
<dbReference type="EMBL" id="JACGWT010000003">
    <property type="protein sequence ID" value="MBA8794812.1"/>
    <property type="molecule type" value="Genomic_DNA"/>
</dbReference>
<comment type="subcellular location">
    <subcellularLocation>
        <location evidence="3">Cell membrane</location>
    </subcellularLocation>
</comment>
<evidence type="ECO:0000256" key="8">
    <source>
        <dbReference type="ARBA" id="ARBA00022777"/>
    </source>
</evidence>
<dbReference type="Pfam" id="PF00512">
    <property type="entry name" value="HisKA"/>
    <property type="match status" value="1"/>
</dbReference>
<dbReference type="SMART" id="SM00387">
    <property type="entry name" value="HATPase_c"/>
    <property type="match status" value="1"/>
</dbReference>
<keyword evidence="10" id="KW-0902">Two-component regulatory system</keyword>
<dbReference type="InterPro" id="IPR004358">
    <property type="entry name" value="Sig_transdc_His_kin-like_C"/>
</dbReference>
<dbReference type="PRINTS" id="PR00344">
    <property type="entry name" value="BCTRLSENSOR"/>
</dbReference>